<feature type="compositionally biased region" description="Polar residues" evidence="1">
    <location>
        <begin position="323"/>
        <end position="340"/>
    </location>
</feature>
<accession>A0A8K0UR12</accession>
<name>A0A8K0UR12_9AGAR</name>
<keyword evidence="4" id="KW-1185">Reference proteome</keyword>
<evidence type="ECO:0000313" key="4">
    <source>
        <dbReference type="Proteomes" id="UP000813824"/>
    </source>
</evidence>
<evidence type="ECO:0000256" key="1">
    <source>
        <dbReference type="SAM" id="MobiDB-lite"/>
    </source>
</evidence>
<gene>
    <name evidence="3" type="ORF">BXZ70DRAFT_1006664</name>
</gene>
<comment type="caution">
    <text evidence="3">The sequence shown here is derived from an EMBL/GenBank/DDBJ whole genome shotgun (WGS) entry which is preliminary data.</text>
</comment>
<feature type="region of interest" description="Disordered" evidence="1">
    <location>
        <begin position="314"/>
        <end position="340"/>
    </location>
</feature>
<feature type="transmembrane region" description="Helical" evidence="2">
    <location>
        <begin position="12"/>
        <end position="36"/>
    </location>
</feature>
<dbReference type="OrthoDB" id="3354175at2759"/>
<keyword evidence="2" id="KW-1133">Transmembrane helix</keyword>
<feature type="transmembrane region" description="Helical" evidence="2">
    <location>
        <begin position="241"/>
        <end position="264"/>
    </location>
</feature>
<evidence type="ECO:0000313" key="3">
    <source>
        <dbReference type="EMBL" id="KAH8102037.1"/>
    </source>
</evidence>
<feature type="transmembrane region" description="Helical" evidence="2">
    <location>
        <begin position="129"/>
        <end position="152"/>
    </location>
</feature>
<organism evidence="3 4">
    <name type="scientific">Cristinia sonorae</name>
    <dbReference type="NCBI Taxonomy" id="1940300"/>
    <lineage>
        <taxon>Eukaryota</taxon>
        <taxon>Fungi</taxon>
        <taxon>Dikarya</taxon>
        <taxon>Basidiomycota</taxon>
        <taxon>Agaricomycotina</taxon>
        <taxon>Agaricomycetes</taxon>
        <taxon>Agaricomycetidae</taxon>
        <taxon>Agaricales</taxon>
        <taxon>Pleurotineae</taxon>
        <taxon>Stephanosporaceae</taxon>
        <taxon>Cristinia</taxon>
    </lineage>
</organism>
<dbReference type="AlphaFoldDB" id="A0A8K0UR12"/>
<evidence type="ECO:0000256" key="2">
    <source>
        <dbReference type="SAM" id="Phobius"/>
    </source>
</evidence>
<reference evidence="3" key="1">
    <citation type="journal article" date="2021" name="New Phytol.">
        <title>Evolutionary innovations through gain and loss of genes in the ectomycorrhizal Boletales.</title>
        <authorList>
            <person name="Wu G."/>
            <person name="Miyauchi S."/>
            <person name="Morin E."/>
            <person name="Kuo A."/>
            <person name="Drula E."/>
            <person name="Varga T."/>
            <person name="Kohler A."/>
            <person name="Feng B."/>
            <person name="Cao Y."/>
            <person name="Lipzen A."/>
            <person name="Daum C."/>
            <person name="Hundley H."/>
            <person name="Pangilinan J."/>
            <person name="Johnson J."/>
            <person name="Barry K."/>
            <person name="LaButti K."/>
            <person name="Ng V."/>
            <person name="Ahrendt S."/>
            <person name="Min B."/>
            <person name="Choi I.G."/>
            <person name="Park H."/>
            <person name="Plett J.M."/>
            <person name="Magnuson J."/>
            <person name="Spatafora J.W."/>
            <person name="Nagy L.G."/>
            <person name="Henrissat B."/>
            <person name="Grigoriev I.V."/>
            <person name="Yang Z.L."/>
            <person name="Xu J."/>
            <person name="Martin F.M."/>
        </authorList>
    </citation>
    <scope>NUCLEOTIDE SEQUENCE</scope>
    <source>
        <strain evidence="3">KKN 215</strain>
    </source>
</reference>
<feature type="transmembrane region" description="Helical" evidence="2">
    <location>
        <begin position="48"/>
        <end position="66"/>
    </location>
</feature>
<protein>
    <submittedName>
        <fullName evidence="3">Uncharacterized protein</fullName>
    </submittedName>
</protein>
<keyword evidence="2" id="KW-0812">Transmembrane</keyword>
<sequence length="340" mass="38376">MKQFPLDKTFIIATWLEALVYGFFFCLFCASLYVNISMRAAQDHHSRVMFYIGIVMFVMATVHLAMNCYRMIQGYVVHVNDPGGAVAYIGDLRPWDHIFKDTIYATTEIFGDAVAIYRTWIIWNRDWKVIILPVILCIVSIVSGYAVCGLYVTVDPTATVFNPVLTQWIKTFYATVVVQSILTTGLMSYRIWNTDRRTAHFRTAKSNLLPVLKILVESAALLLFVETLLLCLYLANYNAQYILLESVTPIVGITFTAITIRISLRMSGVISNNSQQHPSFNHGTTAAATSRNAIPMRGIAINISKDVEQEGADLDKMDKVNYDSDTGIPNHQQPQQRSEF</sequence>
<feature type="transmembrane region" description="Helical" evidence="2">
    <location>
        <begin position="172"/>
        <end position="192"/>
    </location>
</feature>
<keyword evidence="2" id="KW-0472">Membrane</keyword>
<proteinExistence type="predicted"/>
<feature type="transmembrane region" description="Helical" evidence="2">
    <location>
        <begin position="212"/>
        <end position="235"/>
    </location>
</feature>
<dbReference type="Proteomes" id="UP000813824">
    <property type="component" value="Unassembled WGS sequence"/>
</dbReference>
<dbReference type="EMBL" id="JAEVFJ010000010">
    <property type="protein sequence ID" value="KAH8102037.1"/>
    <property type="molecule type" value="Genomic_DNA"/>
</dbReference>